<evidence type="ECO:0000313" key="2">
    <source>
        <dbReference type="EMBL" id="KKN22597.1"/>
    </source>
</evidence>
<gene>
    <name evidence="2" type="ORF">LCGC14_0913550</name>
</gene>
<comment type="caution">
    <text evidence="2">The sequence shown here is derived from an EMBL/GenBank/DDBJ whole genome shotgun (WGS) entry which is preliminary data.</text>
</comment>
<dbReference type="EMBL" id="LAZR01003046">
    <property type="protein sequence ID" value="KKN22597.1"/>
    <property type="molecule type" value="Genomic_DNA"/>
</dbReference>
<sequence length="43" mass="4913">MRTSSLWEDVKPKDTQDWLFLGLVLAPPVGTTFAVILSYMRQT</sequence>
<accession>A0A0F9PDN6</accession>
<keyword evidence="1" id="KW-0812">Transmembrane</keyword>
<name>A0A0F9PDN6_9ZZZZ</name>
<evidence type="ECO:0000256" key="1">
    <source>
        <dbReference type="SAM" id="Phobius"/>
    </source>
</evidence>
<protein>
    <submittedName>
        <fullName evidence="2">Uncharacterized protein</fullName>
    </submittedName>
</protein>
<dbReference type="AlphaFoldDB" id="A0A0F9PDN6"/>
<keyword evidence="1" id="KW-1133">Transmembrane helix</keyword>
<reference evidence="2" key="1">
    <citation type="journal article" date="2015" name="Nature">
        <title>Complex archaea that bridge the gap between prokaryotes and eukaryotes.</title>
        <authorList>
            <person name="Spang A."/>
            <person name="Saw J.H."/>
            <person name="Jorgensen S.L."/>
            <person name="Zaremba-Niedzwiedzka K."/>
            <person name="Martijn J."/>
            <person name="Lind A.E."/>
            <person name="van Eijk R."/>
            <person name="Schleper C."/>
            <person name="Guy L."/>
            <person name="Ettema T.J."/>
        </authorList>
    </citation>
    <scope>NUCLEOTIDE SEQUENCE</scope>
</reference>
<keyword evidence="1" id="KW-0472">Membrane</keyword>
<feature type="transmembrane region" description="Helical" evidence="1">
    <location>
        <begin position="20"/>
        <end position="40"/>
    </location>
</feature>
<proteinExistence type="predicted"/>
<organism evidence="2">
    <name type="scientific">marine sediment metagenome</name>
    <dbReference type="NCBI Taxonomy" id="412755"/>
    <lineage>
        <taxon>unclassified sequences</taxon>
        <taxon>metagenomes</taxon>
        <taxon>ecological metagenomes</taxon>
    </lineage>
</organism>